<dbReference type="InterPro" id="IPR052709">
    <property type="entry name" value="Transposase-MT_Hybrid"/>
</dbReference>
<accession>A0A915DH51</accession>
<dbReference type="PANTHER" id="PTHR46060">
    <property type="entry name" value="MARINER MOS1 TRANSPOSASE-LIKE PROTEIN"/>
    <property type="match status" value="1"/>
</dbReference>
<sequence length="145" mass="16845">MDSVIGGMTTNGKKRYTLNGDVYLAQLDRLKEAIKVKRPRKKNHIIFHHDNAKPHVRADVVEWIDENFEELLPHSPYSPDAAATDYHVMAMANWMHGKIFDDFYEMVDSVKGWIASKNRKFFTRGIDLLPEKWQEIIDADGDYAH</sequence>
<dbReference type="GO" id="GO:0003676">
    <property type="term" value="F:nucleic acid binding"/>
    <property type="evidence" value="ECO:0007669"/>
    <property type="project" value="InterPro"/>
</dbReference>
<dbReference type="AlphaFoldDB" id="A0A915DH51"/>
<evidence type="ECO:0000313" key="2">
    <source>
        <dbReference type="WBParaSite" id="jg19460"/>
    </source>
</evidence>
<protein>
    <submittedName>
        <fullName evidence="2">Transposase</fullName>
    </submittedName>
</protein>
<dbReference type="Gene3D" id="3.30.420.10">
    <property type="entry name" value="Ribonuclease H-like superfamily/Ribonuclease H"/>
    <property type="match status" value="1"/>
</dbReference>
<evidence type="ECO:0000313" key="1">
    <source>
        <dbReference type="Proteomes" id="UP000887574"/>
    </source>
</evidence>
<keyword evidence="1" id="KW-1185">Reference proteome</keyword>
<proteinExistence type="predicted"/>
<dbReference type="PANTHER" id="PTHR46060:SF1">
    <property type="entry name" value="MARINER MOS1 TRANSPOSASE-LIKE PROTEIN"/>
    <property type="match status" value="1"/>
</dbReference>
<name>A0A915DH51_9BILA</name>
<reference evidence="2" key="1">
    <citation type="submission" date="2022-11" db="UniProtKB">
        <authorList>
            <consortium name="WormBaseParasite"/>
        </authorList>
    </citation>
    <scope>IDENTIFICATION</scope>
</reference>
<dbReference type="InterPro" id="IPR036397">
    <property type="entry name" value="RNaseH_sf"/>
</dbReference>
<organism evidence="1 2">
    <name type="scientific">Ditylenchus dipsaci</name>
    <dbReference type="NCBI Taxonomy" id="166011"/>
    <lineage>
        <taxon>Eukaryota</taxon>
        <taxon>Metazoa</taxon>
        <taxon>Ecdysozoa</taxon>
        <taxon>Nematoda</taxon>
        <taxon>Chromadorea</taxon>
        <taxon>Rhabditida</taxon>
        <taxon>Tylenchina</taxon>
        <taxon>Tylenchomorpha</taxon>
        <taxon>Sphaerularioidea</taxon>
        <taxon>Anguinidae</taxon>
        <taxon>Anguininae</taxon>
        <taxon>Ditylenchus</taxon>
    </lineage>
</organism>
<dbReference type="WBParaSite" id="jg19460">
    <property type="protein sequence ID" value="jg19460"/>
    <property type="gene ID" value="jg19460"/>
</dbReference>
<dbReference type="Proteomes" id="UP000887574">
    <property type="component" value="Unplaced"/>
</dbReference>